<dbReference type="AlphaFoldDB" id="A0A6J6AQM0"/>
<proteinExistence type="predicted"/>
<dbReference type="PANTHER" id="PTHR42709">
    <property type="entry name" value="ALKALINE PHOSPHATASE LIKE PROTEIN"/>
    <property type="match status" value="1"/>
</dbReference>
<reference evidence="3" key="1">
    <citation type="submission" date="2020-05" db="EMBL/GenBank/DDBJ databases">
        <authorList>
            <person name="Chiriac C."/>
            <person name="Salcher M."/>
            <person name="Ghai R."/>
            <person name="Kavagutti S V."/>
        </authorList>
    </citation>
    <scope>NUCLEOTIDE SEQUENCE</scope>
</reference>
<dbReference type="EMBL" id="CAEUNJ010000116">
    <property type="protein sequence ID" value="CAB4372836.1"/>
    <property type="molecule type" value="Genomic_DNA"/>
</dbReference>
<evidence type="ECO:0000313" key="2">
    <source>
        <dbReference type="EMBL" id="CAB4345880.1"/>
    </source>
</evidence>
<sequence>MVRERIRALSAEAESPTAHPGRRHLTMLIAPIVAMVVAGYTADALWPDLVTNKPLLLIALSAKNRYLVLVVNHVELWAYYLIGTIRLLLPDPFFYAIGWFYGAAALRWMEKRTPTAGRYMRAVEGWFGKWGAPLVVLFPNNYVCLVAGAAKMRPLKFATLNVIGTIGRLFMLQIIGDIFAGPIDSVLGFIAHWRIPLLVLSIGLVAVFWIGELRRGSKEVEAFRELEDAADDIELGLTSSAIEIDDSAIDD</sequence>
<dbReference type="EMBL" id="CAFAAM010000034">
    <property type="protein sequence ID" value="CAB4797150.1"/>
    <property type="molecule type" value="Genomic_DNA"/>
</dbReference>
<keyword evidence="1" id="KW-0472">Membrane</keyword>
<dbReference type="EMBL" id="CAEZTY010000043">
    <property type="protein sequence ID" value="CAB4588494.1"/>
    <property type="molecule type" value="Genomic_DNA"/>
</dbReference>
<dbReference type="EMBL" id="CAEZVC010000070">
    <property type="protein sequence ID" value="CAB4625587.1"/>
    <property type="molecule type" value="Genomic_DNA"/>
</dbReference>
<name>A0A6J6AQM0_9ZZZZ</name>
<protein>
    <submittedName>
        <fullName evidence="3">Unannotated protein</fullName>
    </submittedName>
</protein>
<feature type="transmembrane region" description="Helical" evidence="1">
    <location>
        <begin position="191"/>
        <end position="210"/>
    </location>
</feature>
<dbReference type="InterPro" id="IPR051311">
    <property type="entry name" value="DedA_domain"/>
</dbReference>
<keyword evidence="1" id="KW-1133">Transmembrane helix</keyword>
<evidence type="ECO:0000313" key="6">
    <source>
        <dbReference type="EMBL" id="CAB4797150.1"/>
    </source>
</evidence>
<evidence type="ECO:0000313" key="4">
    <source>
        <dbReference type="EMBL" id="CAB4588494.1"/>
    </source>
</evidence>
<gene>
    <name evidence="4" type="ORF">UFOPK1762_01184</name>
    <name evidence="5" type="ORF">UFOPK1906_01149</name>
    <name evidence="6" type="ORF">UFOPK3010_00376</name>
    <name evidence="2" type="ORF">UFOPK3331_01646</name>
    <name evidence="3" type="ORF">UFOPK4201_01884</name>
</gene>
<feature type="transmembrane region" description="Helical" evidence="1">
    <location>
        <begin position="25"/>
        <end position="46"/>
    </location>
</feature>
<evidence type="ECO:0000256" key="1">
    <source>
        <dbReference type="SAM" id="Phobius"/>
    </source>
</evidence>
<feature type="transmembrane region" description="Helical" evidence="1">
    <location>
        <begin position="92"/>
        <end position="110"/>
    </location>
</feature>
<accession>A0A6J6AQM0</accession>
<organism evidence="3">
    <name type="scientific">freshwater metagenome</name>
    <dbReference type="NCBI Taxonomy" id="449393"/>
    <lineage>
        <taxon>unclassified sequences</taxon>
        <taxon>metagenomes</taxon>
        <taxon>ecological metagenomes</taxon>
    </lineage>
</organism>
<keyword evidence="1" id="KW-0812">Transmembrane</keyword>
<dbReference type="GO" id="GO:0005886">
    <property type="term" value="C:plasma membrane"/>
    <property type="evidence" value="ECO:0007669"/>
    <property type="project" value="TreeGrafter"/>
</dbReference>
<dbReference type="EMBL" id="CAESAL010000082">
    <property type="protein sequence ID" value="CAB4345880.1"/>
    <property type="molecule type" value="Genomic_DNA"/>
</dbReference>
<evidence type="ECO:0000313" key="3">
    <source>
        <dbReference type="EMBL" id="CAB4372836.1"/>
    </source>
</evidence>
<dbReference type="PANTHER" id="PTHR42709:SF11">
    <property type="entry name" value="DEDA FAMILY PROTEIN"/>
    <property type="match status" value="1"/>
</dbReference>
<evidence type="ECO:0000313" key="5">
    <source>
        <dbReference type="EMBL" id="CAB4625587.1"/>
    </source>
</evidence>
<feature type="transmembrane region" description="Helical" evidence="1">
    <location>
        <begin position="157"/>
        <end position="179"/>
    </location>
</feature>